<keyword evidence="2" id="KW-1133">Transmembrane helix</keyword>
<evidence type="ECO:0000256" key="1">
    <source>
        <dbReference type="SAM" id="MobiDB-lite"/>
    </source>
</evidence>
<keyword evidence="2" id="KW-0812">Transmembrane</keyword>
<keyword evidence="2" id="KW-0472">Membrane</keyword>
<proteinExistence type="predicted"/>
<evidence type="ECO:0000313" key="3">
    <source>
        <dbReference type="EMBL" id="MCW7529913.1"/>
    </source>
</evidence>
<protein>
    <submittedName>
        <fullName evidence="3">Zinc-ribbon domain-containing protein</fullName>
    </submittedName>
</protein>
<comment type="caution">
    <text evidence="3">The sequence shown here is derived from an EMBL/GenBank/DDBJ whole genome shotgun (WGS) entry which is preliminary data.</text>
</comment>
<gene>
    <name evidence="3" type="ORF">ND862_06810</name>
</gene>
<dbReference type="AlphaFoldDB" id="A0AAW5VJZ5"/>
<sequence>MNLVKQCPNCSTMLRFPATQGTILVQCPVCSHRFTYVPDLDSTEDFQNASEPIPSFQFKPSFQSYKELILDLLYAPIDYLKSKQGQRKREIKFIPILLITILLLYFWKWSTYPESPNPELREEQQLPAPMIGPDEESIPEDSTEESDPGAKPSYEI</sequence>
<organism evidence="3 4">
    <name type="scientific">Leptospira soteropolitanensis</name>
    <dbReference type="NCBI Taxonomy" id="2950025"/>
    <lineage>
        <taxon>Bacteria</taxon>
        <taxon>Pseudomonadati</taxon>
        <taxon>Spirochaetota</taxon>
        <taxon>Spirochaetia</taxon>
        <taxon>Leptospirales</taxon>
        <taxon>Leptospiraceae</taxon>
        <taxon>Leptospira</taxon>
    </lineage>
</organism>
<evidence type="ECO:0000256" key="2">
    <source>
        <dbReference type="SAM" id="Phobius"/>
    </source>
</evidence>
<feature type="transmembrane region" description="Helical" evidence="2">
    <location>
        <begin position="91"/>
        <end position="107"/>
    </location>
</feature>
<dbReference type="EMBL" id="JAMQPL010000002">
    <property type="protein sequence ID" value="MCW7529913.1"/>
    <property type="molecule type" value="Genomic_DNA"/>
</dbReference>
<accession>A0AAW5VJZ5</accession>
<reference evidence="3" key="1">
    <citation type="submission" date="2022-06" db="EMBL/GenBank/DDBJ databases">
        <title>Leptospira isolates from biofilms formed at urban environments.</title>
        <authorList>
            <person name="Ribeiro P.S."/>
            <person name="Sousa T."/>
            <person name="Carvalho N."/>
            <person name="Aburjaile F."/>
            <person name="Neves F."/>
            <person name="Oliveira D."/>
            <person name="Blanco L."/>
            <person name="Lima J."/>
            <person name="Costa F."/>
            <person name="Brenig B."/>
            <person name="Soares S."/>
            <person name="Ramos R."/>
            <person name="Goes-Neto A."/>
            <person name="Matiuzzi M."/>
            <person name="Azevedo V."/>
            <person name="Ristow P."/>
        </authorList>
    </citation>
    <scope>NUCLEOTIDE SEQUENCE</scope>
    <source>
        <strain evidence="3">VSF20</strain>
    </source>
</reference>
<feature type="region of interest" description="Disordered" evidence="1">
    <location>
        <begin position="116"/>
        <end position="156"/>
    </location>
</feature>
<evidence type="ECO:0000313" key="4">
    <source>
        <dbReference type="Proteomes" id="UP001208540"/>
    </source>
</evidence>
<name>A0AAW5VJZ5_9LEPT</name>
<dbReference type="Proteomes" id="UP001208540">
    <property type="component" value="Unassembled WGS sequence"/>
</dbReference>
<feature type="compositionally biased region" description="Acidic residues" evidence="1">
    <location>
        <begin position="133"/>
        <end position="147"/>
    </location>
</feature>